<dbReference type="Pfam" id="PF23578">
    <property type="entry name" value="DGKI"/>
    <property type="match status" value="1"/>
</dbReference>
<dbReference type="CDD" id="cd20855">
    <property type="entry name" value="C1_DGK_typeIV_rpt2"/>
    <property type="match status" value="1"/>
</dbReference>
<dbReference type="InterPro" id="IPR037607">
    <property type="entry name" value="DGK"/>
</dbReference>
<feature type="repeat" description="ANK" evidence="8">
    <location>
        <begin position="880"/>
        <end position="903"/>
    </location>
</feature>
<keyword evidence="6 9" id="KW-0067">ATP-binding</keyword>
<dbReference type="Pfam" id="PF12796">
    <property type="entry name" value="Ank_2"/>
    <property type="match status" value="1"/>
</dbReference>
<dbReference type="PROSITE" id="PS50146">
    <property type="entry name" value="DAGK"/>
    <property type="match status" value="1"/>
</dbReference>
<evidence type="ECO:0000256" key="10">
    <source>
        <dbReference type="SAM" id="MobiDB-lite"/>
    </source>
</evidence>
<keyword evidence="4 9" id="KW-0547">Nucleotide-binding</keyword>
<dbReference type="InterPro" id="IPR001206">
    <property type="entry name" value="Diacylglycerol_kinase_cat_dom"/>
</dbReference>
<dbReference type="Pfam" id="PF00130">
    <property type="entry name" value="C1_1"/>
    <property type="match status" value="1"/>
</dbReference>
<evidence type="ECO:0000256" key="5">
    <source>
        <dbReference type="ARBA" id="ARBA00022777"/>
    </source>
</evidence>
<feature type="compositionally biased region" description="Basic and acidic residues" evidence="10">
    <location>
        <begin position="1"/>
        <end position="27"/>
    </location>
</feature>
<evidence type="ECO:0000256" key="2">
    <source>
        <dbReference type="ARBA" id="ARBA00022679"/>
    </source>
</evidence>
<evidence type="ECO:0000256" key="1">
    <source>
        <dbReference type="ARBA" id="ARBA00009280"/>
    </source>
</evidence>
<dbReference type="Gene3D" id="2.60.200.40">
    <property type="match status" value="1"/>
</dbReference>
<evidence type="ECO:0000256" key="3">
    <source>
        <dbReference type="ARBA" id="ARBA00022737"/>
    </source>
</evidence>
<dbReference type="Gene3D" id="1.25.40.20">
    <property type="entry name" value="Ankyrin repeat-containing domain"/>
    <property type="match status" value="1"/>
</dbReference>
<feature type="region of interest" description="Disordered" evidence="10">
    <location>
        <begin position="745"/>
        <end position="807"/>
    </location>
</feature>
<dbReference type="PANTHER" id="PTHR11255:SF80">
    <property type="entry name" value="EYE-SPECIFIC DIACYLGLYCEROL KINASE"/>
    <property type="match status" value="1"/>
</dbReference>
<sequence length="987" mass="110789">MASAGEKDGLISKHSPRNDEGRSEGNHKLHRRAAKSRSYREAMSEPRGSDAAVANNGVHDLATLAESISEVSALPSTSDQYSDVCEWAESDMNGQHLWMDTDASGNSCYSNDCESLKSGPRKKCSACKIIVHTKCIEQLYRINFKCKPTFREIHPKGTHESNVRHHWVHRRKQEGKCHHCGKSFQHKLSFQSKDIIAISCSWCKAAYHNRVECFKMQKIDEMCDLGAHANLIVPPSWVVKLPPKRARGSSMKRGSFNKKRSVKRKSTKEKKPFVIKPSGSAQRKPLLVFINPRSGGNQGAKIMHKFQWLLNPRQVFDLSNKVGGGPKMGLELYRKVPNLRILACGGDGTVGWVLSELDTQKITPPPPVAVLPLGTGNDLSRVLNWGGGYTDEPLSRILTHIDQGSVVQLDRWNLEAMPNEAGEIDPSDEEVAKKLPLNVMNNYFSLGFDAEVCLEFHESREANPEKFKNRIKNIMFYGKAGSATFLQRKAHNFFKYITLQCDGVDLTEKLQEAKPLCLLFVNIPSYSAGTSPWGHPGRESDFQPQRFDDGLLEVIGLNAGSLATTRVGGHGERIAQCKEAVLVTRKALPMQVDGEPCRMPPCIIRISRKNQANMIQKVKTRTIGANSTMGPVACPEPVKIQIYSVGFKEYERHCYELSEMRETARLMATTTIEPDSDLEQMRAWIERFKEDEEEEKSPLSDEWCFLDTTYPDRVYRVDVAQEKIYNVVDILEDGIFIVDLKDDSIKKQPNNNNNNTGNSIPRQRPLSVPGIPLSSRPTPIPDAGRSVFTLPPPRRHNSSLGSSPSESVEEILETTVMTPFSAKEFKLPFPDVDEADTIWVKNEIVKRNEQSMIEASKNGDLDKVMELHRSGTSLSAGDHRGWRPLHYAARHGHKEVVRYIISNVPRCVLDLVDEERGQTALHKAALYERRTICSLLVQAGASLTRTDYDGNTPRIQALKAQDKELAKYLETQEHLQIIAAEDYETAV</sequence>
<dbReference type="InterPro" id="IPR002110">
    <property type="entry name" value="Ankyrin_rpt"/>
</dbReference>
<dbReference type="EC" id="2.7.1.107" evidence="9"/>
<dbReference type="InterPro" id="IPR056383">
    <property type="entry name" value="DGKI-like_dom"/>
</dbReference>
<dbReference type="InterPro" id="IPR016064">
    <property type="entry name" value="NAD/diacylglycerol_kinase_sf"/>
</dbReference>
<proteinExistence type="inferred from homology"/>
<evidence type="ECO:0000313" key="12">
    <source>
        <dbReference type="EMBL" id="CAH3147307.1"/>
    </source>
</evidence>
<feature type="domain" description="DAGKc" evidence="11">
    <location>
        <begin position="281"/>
        <end position="418"/>
    </location>
</feature>
<dbReference type="SMART" id="SM00045">
    <property type="entry name" value="DAGKa"/>
    <property type="match status" value="1"/>
</dbReference>
<comment type="caution">
    <text evidence="12">The sequence shown here is derived from an EMBL/GenBank/DDBJ whole genome shotgun (WGS) entry which is preliminary data.</text>
</comment>
<keyword evidence="2 9" id="KW-0808">Transferase</keyword>
<dbReference type="PROSITE" id="PS50088">
    <property type="entry name" value="ANK_REPEAT"/>
    <property type="match status" value="2"/>
</dbReference>
<evidence type="ECO:0000256" key="6">
    <source>
        <dbReference type="ARBA" id="ARBA00022840"/>
    </source>
</evidence>
<feature type="compositionally biased region" description="Basic and acidic residues" evidence="10">
    <location>
        <begin position="38"/>
        <end position="48"/>
    </location>
</feature>
<evidence type="ECO:0000313" key="13">
    <source>
        <dbReference type="Proteomes" id="UP001159405"/>
    </source>
</evidence>
<feature type="region of interest" description="Disordered" evidence="10">
    <location>
        <begin position="1"/>
        <end position="54"/>
    </location>
</feature>
<keyword evidence="5 9" id="KW-0418">Kinase</keyword>
<dbReference type="Gene3D" id="3.40.50.10330">
    <property type="entry name" value="Probable inorganic polyphosphate/atp-NAD kinase, domain 1"/>
    <property type="match status" value="1"/>
</dbReference>
<dbReference type="InterPro" id="IPR000756">
    <property type="entry name" value="Diacylglycerol_kin_accessory"/>
</dbReference>
<dbReference type="SUPFAM" id="SSF48403">
    <property type="entry name" value="Ankyrin repeat"/>
    <property type="match status" value="1"/>
</dbReference>
<feature type="compositionally biased region" description="Basic residues" evidence="10">
    <location>
        <begin position="255"/>
        <end position="268"/>
    </location>
</feature>
<dbReference type="PROSITE" id="PS50297">
    <property type="entry name" value="ANK_REP_REGION"/>
    <property type="match status" value="2"/>
</dbReference>
<organism evidence="12 13">
    <name type="scientific">Porites lobata</name>
    <dbReference type="NCBI Taxonomy" id="104759"/>
    <lineage>
        <taxon>Eukaryota</taxon>
        <taxon>Metazoa</taxon>
        <taxon>Cnidaria</taxon>
        <taxon>Anthozoa</taxon>
        <taxon>Hexacorallia</taxon>
        <taxon>Scleractinia</taxon>
        <taxon>Fungiina</taxon>
        <taxon>Poritidae</taxon>
        <taxon>Porites</taxon>
    </lineage>
</organism>
<dbReference type="Proteomes" id="UP001159405">
    <property type="component" value="Unassembled WGS sequence"/>
</dbReference>
<dbReference type="InterPro" id="IPR036770">
    <property type="entry name" value="Ankyrin_rpt-contain_sf"/>
</dbReference>
<dbReference type="CDD" id="cd20802">
    <property type="entry name" value="C1_DGK_typeIV_rpt1"/>
    <property type="match status" value="1"/>
</dbReference>
<keyword evidence="3" id="KW-0677">Repeat</keyword>
<dbReference type="SUPFAM" id="SSF111331">
    <property type="entry name" value="NAD kinase/diacylglycerol kinase-like"/>
    <property type="match status" value="1"/>
</dbReference>
<keyword evidence="13" id="KW-1185">Reference proteome</keyword>
<comment type="similarity">
    <text evidence="1 9">Belongs to the eukaryotic diacylglycerol kinase family.</text>
</comment>
<evidence type="ECO:0000256" key="8">
    <source>
        <dbReference type="PROSITE-ProRule" id="PRU00023"/>
    </source>
</evidence>
<gene>
    <name evidence="12" type="ORF">PLOB_00046108</name>
</gene>
<reference evidence="12 13" key="1">
    <citation type="submission" date="2022-05" db="EMBL/GenBank/DDBJ databases">
        <authorList>
            <consortium name="Genoscope - CEA"/>
            <person name="William W."/>
        </authorList>
    </citation>
    <scope>NUCLEOTIDE SEQUENCE [LARGE SCALE GENOMIC DNA]</scope>
</reference>
<dbReference type="PANTHER" id="PTHR11255">
    <property type="entry name" value="DIACYLGLYCEROL KINASE"/>
    <property type="match status" value="1"/>
</dbReference>
<evidence type="ECO:0000256" key="4">
    <source>
        <dbReference type="ARBA" id="ARBA00022741"/>
    </source>
</evidence>
<feature type="repeat" description="ANK" evidence="8">
    <location>
        <begin position="916"/>
        <end position="948"/>
    </location>
</feature>
<evidence type="ECO:0000256" key="7">
    <source>
        <dbReference type="ARBA" id="ARBA00023043"/>
    </source>
</evidence>
<comment type="catalytic activity">
    <reaction evidence="9">
        <text>a 1,2-diacyl-sn-glycerol + ATP = a 1,2-diacyl-sn-glycero-3-phosphate + ADP + H(+)</text>
        <dbReference type="Rhea" id="RHEA:10272"/>
        <dbReference type="ChEBI" id="CHEBI:15378"/>
        <dbReference type="ChEBI" id="CHEBI:17815"/>
        <dbReference type="ChEBI" id="CHEBI:30616"/>
        <dbReference type="ChEBI" id="CHEBI:58608"/>
        <dbReference type="ChEBI" id="CHEBI:456216"/>
        <dbReference type="EC" id="2.7.1.107"/>
    </reaction>
</comment>
<evidence type="ECO:0000256" key="9">
    <source>
        <dbReference type="RuleBase" id="RU361128"/>
    </source>
</evidence>
<feature type="compositionally biased region" description="Basic residues" evidence="10">
    <location>
        <begin position="28"/>
        <end position="37"/>
    </location>
</feature>
<dbReference type="SMART" id="SM00046">
    <property type="entry name" value="DAGKc"/>
    <property type="match status" value="1"/>
</dbReference>
<accession>A0ABN8PN77</accession>
<dbReference type="Pfam" id="PF00609">
    <property type="entry name" value="DAGK_acc"/>
    <property type="match status" value="1"/>
</dbReference>
<dbReference type="InterPro" id="IPR017438">
    <property type="entry name" value="ATP-NAD_kinase_N"/>
</dbReference>
<keyword evidence="7 8" id="KW-0040">ANK repeat</keyword>
<dbReference type="Pfam" id="PF00781">
    <property type="entry name" value="DAGK_cat"/>
    <property type="match status" value="1"/>
</dbReference>
<evidence type="ECO:0000259" key="11">
    <source>
        <dbReference type="PROSITE" id="PS50146"/>
    </source>
</evidence>
<protein>
    <recommendedName>
        <fullName evidence="9">Diacylglycerol kinase</fullName>
        <shortName evidence="9">DAG kinase</shortName>
        <ecNumber evidence="9">2.7.1.107</ecNumber>
    </recommendedName>
</protein>
<feature type="region of interest" description="Disordered" evidence="10">
    <location>
        <begin position="244"/>
        <end position="271"/>
    </location>
</feature>
<dbReference type="SMART" id="SM00248">
    <property type="entry name" value="ANK"/>
    <property type="match status" value="3"/>
</dbReference>
<dbReference type="EMBL" id="CALNXK010000081">
    <property type="protein sequence ID" value="CAH3147307.1"/>
    <property type="molecule type" value="Genomic_DNA"/>
</dbReference>
<dbReference type="InterPro" id="IPR002219">
    <property type="entry name" value="PKC_DAG/PE"/>
</dbReference>
<name>A0ABN8PN77_9CNID</name>
<dbReference type="SMART" id="SM00109">
    <property type="entry name" value="C1"/>
    <property type="match status" value="2"/>
</dbReference>